<dbReference type="STRING" id="80876.SAMN05421779_103605"/>
<dbReference type="PROSITE" id="PS51257">
    <property type="entry name" value="PROKAR_LIPOPROTEIN"/>
    <property type="match status" value="1"/>
</dbReference>
<protein>
    <recommendedName>
        <fullName evidence="3">Lipoprotein</fullName>
    </recommendedName>
</protein>
<evidence type="ECO:0008006" key="3">
    <source>
        <dbReference type="Google" id="ProtNLM"/>
    </source>
</evidence>
<accession>A0A1N7LWW9</accession>
<sequence>MKHVLTTAGTTGGIIAGIIAGLSAIAVAGCTDSSVLYRPVAFGQQPVIAAWNSGFSGKTALIEVHNAPADAAAQLAARASVPVGAAPVAGFTSVPAQASDPRYRVVLVFGTSDAFDGAAACELAGAGDGTVPASKQDPASHEVQAALCFNAERLSEIRLRPGAAPLGSGDELADRRLLGQIMDHLYTPQVGGRLRGDGCTLSGGC</sequence>
<name>A0A1N7LWW9_9PROT</name>
<gene>
    <name evidence="1" type="ORF">SAMN05421779_103605</name>
</gene>
<dbReference type="Proteomes" id="UP000185678">
    <property type="component" value="Unassembled WGS sequence"/>
</dbReference>
<reference evidence="1 2" key="1">
    <citation type="submission" date="2017-01" db="EMBL/GenBank/DDBJ databases">
        <authorList>
            <person name="Mah S.A."/>
            <person name="Swanson W.J."/>
            <person name="Moy G.W."/>
            <person name="Vacquier V.D."/>
        </authorList>
    </citation>
    <scope>NUCLEOTIDE SEQUENCE [LARGE SCALE GENOMIC DNA]</scope>
    <source>
        <strain evidence="1 2">DSM 11589</strain>
    </source>
</reference>
<dbReference type="RefSeq" id="WP_076400353.1">
    <property type="nucleotide sequence ID" value="NZ_FTOA01000003.1"/>
</dbReference>
<evidence type="ECO:0000313" key="2">
    <source>
        <dbReference type="Proteomes" id="UP000185678"/>
    </source>
</evidence>
<keyword evidence="2" id="KW-1185">Reference proteome</keyword>
<dbReference type="AlphaFoldDB" id="A0A1N7LWW9"/>
<evidence type="ECO:0000313" key="1">
    <source>
        <dbReference type="EMBL" id="SIS78317.1"/>
    </source>
</evidence>
<proteinExistence type="predicted"/>
<dbReference type="EMBL" id="FTOA01000003">
    <property type="protein sequence ID" value="SIS78317.1"/>
    <property type="molecule type" value="Genomic_DNA"/>
</dbReference>
<organism evidence="1 2">
    <name type="scientific">Insolitispirillum peregrinum</name>
    <dbReference type="NCBI Taxonomy" id="80876"/>
    <lineage>
        <taxon>Bacteria</taxon>
        <taxon>Pseudomonadati</taxon>
        <taxon>Pseudomonadota</taxon>
        <taxon>Alphaproteobacteria</taxon>
        <taxon>Rhodospirillales</taxon>
        <taxon>Novispirillaceae</taxon>
        <taxon>Insolitispirillum</taxon>
    </lineage>
</organism>